<feature type="transmembrane region" description="Helical" evidence="2">
    <location>
        <begin position="108"/>
        <end position="127"/>
    </location>
</feature>
<keyword evidence="2" id="KW-1133">Transmembrane helix</keyword>
<feature type="transmembrane region" description="Helical" evidence="2">
    <location>
        <begin position="219"/>
        <end position="250"/>
    </location>
</feature>
<keyword evidence="4" id="KW-1185">Reference proteome</keyword>
<dbReference type="EMBL" id="PVZS01000014">
    <property type="protein sequence ID" value="PSC04371.1"/>
    <property type="molecule type" value="Genomic_DNA"/>
</dbReference>
<evidence type="ECO:0000256" key="2">
    <source>
        <dbReference type="SAM" id="Phobius"/>
    </source>
</evidence>
<dbReference type="Pfam" id="PF06055">
    <property type="entry name" value="ExoD"/>
    <property type="match status" value="1"/>
</dbReference>
<proteinExistence type="predicted"/>
<reference evidence="4" key="1">
    <citation type="submission" date="2018-03" db="EMBL/GenBank/DDBJ databases">
        <authorList>
            <person name="Sun L."/>
            <person name="Liu H."/>
            <person name="Chen W."/>
            <person name="Huang K."/>
            <person name="Liu W."/>
            <person name="Gao X."/>
        </authorList>
    </citation>
    <scope>NUCLEOTIDE SEQUENCE [LARGE SCALE GENOMIC DNA]</scope>
    <source>
        <strain evidence="4">SH9</strain>
    </source>
</reference>
<evidence type="ECO:0000256" key="1">
    <source>
        <dbReference type="SAM" id="MobiDB-lite"/>
    </source>
</evidence>
<sequence>MSTWADRARRIVRRVDFRERVMRHRRALGPASGLRYGDARPDPGPSSLDGAMRQGTTRTSDILVRLVEDATTDRVPVRAIVDVLGERAYALLVVVLGLPNCLPMPPPIPLLCGLLLLFVAGQIIVGLPSPWLPKRLLARTIALEDLRKAVDRAVPWLRRLERVARPRLSIFEQALAFRGVGAALLIFSLALVFAAPIIGQIPLGVAVVLVGLGLVERDGIVVIAGLCFGAVGTVLSLGFLFAIIASAAAIF</sequence>
<gene>
    <name evidence="3" type="ORF">SLNSH_14165</name>
</gene>
<name>A0A2T1HRT1_9HYPH</name>
<evidence type="ECO:0000313" key="4">
    <source>
        <dbReference type="Proteomes" id="UP000239772"/>
    </source>
</evidence>
<dbReference type="OrthoDB" id="8446803at2"/>
<keyword evidence="2" id="KW-0472">Membrane</keyword>
<dbReference type="PANTHER" id="PTHR41795">
    <property type="entry name" value="EXOPOLYSACCHARIDE SYNTHESIS PROTEIN"/>
    <property type="match status" value="1"/>
</dbReference>
<dbReference type="InterPro" id="IPR010331">
    <property type="entry name" value="ExoD"/>
</dbReference>
<protein>
    <submittedName>
        <fullName evidence="3">Exopolysaccharide biosynthesis protein exod</fullName>
    </submittedName>
</protein>
<keyword evidence="2" id="KW-0812">Transmembrane</keyword>
<accession>A0A2T1HRT1</accession>
<feature type="transmembrane region" description="Helical" evidence="2">
    <location>
        <begin position="175"/>
        <end position="199"/>
    </location>
</feature>
<organism evidence="3 4">
    <name type="scientific">Alsobacter soli</name>
    <dbReference type="NCBI Taxonomy" id="2109933"/>
    <lineage>
        <taxon>Bacteria</taxon>
        <taxon>Pseudomonadati</taxon>
        <taxon>Pseudomonadota</taxon>
        <taxon>Alphaproteobacteria</taxon>
        <taxon>Hyphomicrobiales</taxon>
        <taxon>Alsobacteraceae</taxon>
        <taxon>Alsobacter</taxon>
    </lineage>
</organism>
<dbReference type="Proteomes" id="UP000239772">
    <property type="component" value="Unassembled WGS sequence"/>
</dbReference>
<evidence type="ECO:0000313" key="3">
    <source>
        <dbReference type="EMBL" id="PSC04371.1"/>
    </source>
</evidence>
<feature type="region of interest" description="Disordered" evidence="1">
    <location>
        <begin position="32"/>
        <end position="53"/>
    </location>
</feature>
<dbReference type="PANTHER" id="PTHR41795:SF1">
    <property type="entry name" value="EXOPOLYSACCHARIDE SYNTHESIS PROTEIN"/>
    <property type="match status" value="1"/>
</dbReference>
<comment type="caution">
    <text evidence="3">The sequence shown here is derived from an EMBL/GenBank/DDBJ whole genome shotgun (WGS) entry which is preliminary data.</text>
</comment>
<dbReference type="AlphaFoldDB" id="A0A2T1HRT1"/>